<reference evidence="3 4" key="1">
    <citation type="submission" date="2019-02" db="EMBL/GenBank/DDBJ databases">
        <title>Deep-cultivation of Planctomycetes and their phenomic and genomic characterization uncovers novel biology.</title>
        <authorList>
            <person name="Wiegand S."/>
            <person name="Jogler M."/>
            <person name="Boedeker C."/>
            <person name="Pinto D."/>
            <person name="Vollmers J."/>
            <person name="Rivas-Marin E."/>
            <person name="Kohn T."/>
            <person name="Peeters S.H."/>
            <person name="Heuer A."/>
            <person name="Rast P."/>
            <person name="Oberbeckmann S."/>
            <person name="Bunk B."/>
            <person name="Jeske O."/>
            <person name="Meyerdierks A."/>
            <person name="Storesund J.E."/>
            <person name="Kallscheuer N."/>
            <person name="Luecker S."/>
            <person name="Lage O.M."/>
            <person name="Pohl T."/>
            <person name="Merkel B.J."/>
            <person name="Hornburger P."/>
            <person name="Mueller R.-W."/>
            <person name="Bruemmer F."/>
            <person name="Labrenz M."/>
            <person name="Spormann A.M."/>
            <person name="Op den Camp H."/>
            <person name="Overmann J."/>
            <person name="Amann R."/>
            <person name="Jetten M.S.M."/>
            <person name="Mascher T."/>
            <person name="Medema M.H."/>
            <person name="Devos D.P."/>
            <person name="Kaster A.-K."/>
            <person name="Ovreas L."/>
            <person name="Rohde M."/>
            <person name="Galperin M.Y."/>
            <person name="Jogler C."/>
        </authorList>
    </citation>
    <scope>NUCLEOTIDE SEQUENCE [LARGE SCALE GENOMIC DNA]</scope>
    <source>
        <strain evidence="3 4">CA12</strain>
    </source>
</reference>
<evidence type="ECO:0000313" key="4">
    <source>
        <dbReference type="Proteomes" id="UP000318741"/>
    </source>
</evidence>
<dbReference type="Gene3D" id="2.60.120.430">
    <property type="entry name" value="Galactose-binding lectin"/>
    <property type="match status" value="1"/>
</dbReference>
<dbReference type="RefSeq" id="WP_145359822.1">
    <property type="nucleotide sequence ID" value="NZ_CP036265.1"/>
</dbReference>
<accession>A0A517PC07</accession>
<feature type="chain" id="PRO_5022062231" evidence="2">
    <location>
        <begin position="30"/>
        <end position="455"/>
    </location>
</feature>
<dbReference type="Proteomes" id="UP000318741">
    <property type="component" value="Chromosome"/>
</dbReference>
<dbReference type="AlphaFoldDB" id="A0A517PC07"/>
<dbReference type="KEGG" id="acaf:CA12_30100"/>
<keyword evidence="2" id="KW-0732">Signal</keyword>
<dbReference type="EMBL" id="CP036265">
    <property type="protein sequence ID" value="QDT16902.1"/>
    <property type="molecule type" value="Genomic_DNA"/>
</dbReference>
<feature type="compositionally biased region" description="Acidic residues" evidence="1">
    <location>
        <begin position="361"/>
        <end position="376"/>
    </location>
</feature>
<organism evidence="3 4">
    <name type="scientific">Alienimonas californiensis</name>
    <dbReference type="NCBI Taxonomy" id="2527989"/>
    <lineage>
        <taxon>Bacteria</taxon>
        <taxon>Pseudomonadati</taxon>
        <taxon>Planctomycetota</taxon>
        <taxon>Planctomycetia</taxon>
        <taxon>Planctomycetales</taxon>
        <taxon>Planctomycetaceae</taxon>
        <taxon>Alienimonas</taxon>
    </lineage>
</organism>
<proteinExistence type="predicted"/>
<name>A0A517PC07_9PLAN</name>
<keyword evidence="4" id="KW-1185">Reference proteome</keyword>
<evidence type="ECO:0000256" key="2">
    <source>
        <dbReference type="SAM" id="SignalP"/>
    </source>
</evidence>
<dbReference type="OrthoDB" id="247580at2"/>
<feature type="signal peptide" evidence="2">
    <location>
        <begin position="1"/>
        <end position="29"/>
    </location>
</feature>
<sequence precursor="true">MPAPRSARRTFGLTFAALAALTCCGPALAQPPASGDAGNAGEATGPALNVFRSRNVILTTDLPAEKSEALLVELETMLDLVGRFFGAPLRKPIPLLVWKDTAKWQGVPLPPEAAAKMREGGGVTIGSTMGLQNTFTGQFRATDASATAYASSRRGTPLHESVHAYCMLTFGGTGPVWYSEGLAELGSYFRQGDVSVRVSEPVMSHLQTSPRQTLREILDPNAVTGDSWENYAWRWALAHVLAYNPNYRDRYRPLGVSLMNEDGKLSFESVYGPMAREITFEYDFFLDVLEQGVRPDLIAWDWKGRYRPLREGRRATARLKADAGWQPGAAELTEGVVIEYAAEGEWSVGRDEPRPTHVTVLDDDYEEPKPEDDAEPTEPPPPVTADGGEDGRGRLVGAIFDPNDYTLSEEFELGAAGTFTAPASGQLVLRCRDKWGQLDDNDGRLTVRLTAVKTE</sequence>
<gene>
    <name evidence="3" type="ORF">CA12_30100</name>
</gene>
<evidence type="ECO:0000256" key="1">
    <source>
        <dbReference type="SAM" id="MobiDB-lite"/>
    </source>
</evidence>
<evidence type="ECO:0000313" key="3">
    <source>
        <dbReference type="EMBL" id="QDT16902.1"/>
    </source>
</evidence>
<protein>
    <submittedName>
        <fullName evidence="3">Uncharacterized protein</fullName>
    </submittedName>
</protein>
<feature type="region of interest" description="Disordered" evidence="1">
    <location>
        <begin position="348"/>
        <end position="394"/>
    </location>
</feature>